<reference evidence="1" key="1">
    <citation type="submission" date="2020-08" db="EMBL/GenBank/DDBJ databases">
        <title>Multicomponent nature underlies the extraordinary mechanical properties of spider dragline silk.</title>
        <authorList>
            <person name="Kono N."/>
            <person name="Nakamura H."/>
            <person name="Mori M."/>
            <person name="Yoshida Y."/>
            <person name="Ohtoshi R."/>
            <person name="Malay A.D."/>
            <person name="Moran D.A.P."/>
            <person name="Tomita M."/>
            <person name="Numata K."/>
            <person name="Arakawa K."/>
        </authorList>
    </citation>
    <scope>NUCLEOTIDE SEQUENCE</scope>
</reference>
<dbReference type="Proteomes" id="UP000887013">
    <property type="component" value="Unassembled WGS sequence"/>
</dbReference>
<sequence length="91" mass="10430">MFTANLTEEDYRARLELCSAVLLLKLMQRIQAALRVGVSKTYYKNDCMIMLSWIEKQPSQLKTFMVNRVATILDLSCDEQRSHVSSVLQSG</sequence>
<organism evidence="1 2">
    <name type="scientific">Nephila pilipes</name>
    <name type="common">Giant wood spider</name>
    <name type="synonym">Nephila maculata</name>
    <dbReference type="NCBI Taxonomy" id="299642"/>
    <lineage>
        <taxon>Eukaryota</taxon>
        <taxon>Metazoa</taxon>
        <taxon>Ecdysozoa</taxon>
        <taxon>Arthropoda</taxon>
        <taxon>Chelicerata</taxon>
        <taxon>Arachnida</taxon>
        <taxon>Araneae</taxon>
        <taxon>Araneomorphae</taxon>
        <taxon>Entelegynae</taxon>
        <taxon>Araneoidea</taxon>
        <taxon>Nephilidae</taxon>
        <taxon>Nephila</taxon>
    </lineage>
</organism>
<comment type="caution">
    <text evidence="1">The sequence shown here is derived from an EMBL/GenBank/DDBJ whole genome shotgun (WGS) entry which is preliminary data.</text>
</comment>
<evidence type="ECO:0000313" key="2">
    <source>
        <dbReference type="Proteomes" id="UP000887013"/>
    </source>
</evidence>
<dbReference type="EMBL" id="BMAW01007148">
    <property type="protein sequence ID" value="GFT02562.1"/>
    <property type="molecule type" value="Genomic_DNA"/>
</dbReference>
<gene>
    <name evidence="1" type="ORF">NPIL_458141</name>
</gene>
<evidence type="ECO:0000313" key="1">
    <source>
        <dbReference type="EMBL" id="GFT02562.1"/>
    </source>
</evidence>
<proteinExistence type="predicted"/>
<accession>A0A8X6NAK2</accession>
<keyword evidence="2" id="KW-1185">Reference proteome</keyword>
<name>A0A8X6NAK2_NEPPI</name>
<dbReference type="AlphaFoldDB" id="A0A8X6NAK2"/>
<protein>
    <submittedName>
        <fullName evidence="1">Uncharacterized protein</fullName>
    </submittedName>
</protein>